<sequence>MACFTTKIEEFDVSLPSVKAEGVAHASEGLTKAEAVDSSMSFTKEESRDVPLPKMKVEEVNMVHSSTKMADDSYEMEEPPVLEPPPPPVILSDEQSIALRPYYANFTHAMDPFGGPLDYLAITAATGIASMNIGGCTLHSWAGIGLGKELVDDLVLKFLGQDKHARLKAKAERAKAIENGERKDSPLYRGPYSSMVKWWRQVKTLIIDKISMIDGVLFDKLEYIARELQDIDLPFGGIQFFLETVE</sequence>
<reference evidence="1 2" key="1">
    <citation type="journal article" date="2016" name="Mol. Biol. Evol.">
        <title>Comparative Genomics of Early-Diverging Mushroom-Forming Fungi Provides Insights into the Origins of Lignocellulose Decay Capabilities.</title>
        <authorList>
            <person name="Nagy L.G."/>
            <person name="Riley R."/>
            <person name="Tritt A."/>
            <person name="Adam C."/>
            <person name="Daum C."/>
            <person name="Floudas D."/>
            <person name="Sun H."/>
            <person name="Yadav J.S."/>
            <person name="Pangilinan J."/>
            <person name="Larsson K.H."/>
            <person name="Matsuura K."/>
            <person name="Barry K."/>
            <person name="Labutti K."/>
            <person name="Kuo R."/>
            <person name="Ohm R.A."/>
            <person name="Bhattacharya S.S."/>
            <person name="Shirouzu T."/>
            <person name="Yoshinaga Y."/>
            <person name="Martin F.M."/>
            <person name="Grigoriev I.V."/>
            <person name="Hibbett D.S."/>
        </authorList>
    </citation>
    <scope>NUCLEOTIDE SEQUENCE [LARGE SCALE GENOMIC DNA]</scope>
    <source>
        <strain evidence="1 2">L-15889</strain>
    </source>
</reference>
<dbReference type="PANTHER" id="PTHR47642">
    <property type="entry name" value="ATP-DEPENDENT DNA HELICASE"/>
    <property type="match status" value="1"/>
</dbReference>
<dbReference type="AlphaFoldDB" id="A0A165NZS1"/>
<name>A0A165NZS1_9APHY</name>
<dbReference type="PANTHER" id="PTHR47642:SF5">
    <property type="entry name" value="ATP-DEPENDENT DNA HELICASE"/>
    <property type="match status" value="1"/>
</dbReference>
<dbReference type="Proteomes" id="UP000076727">
    <property type="component" value="Unassembled WGS sequence"/>
</dbReference>
<dbReference type="Gene3D" id="3.40.50.300">
    <property type="entry name" value="P-loop containing nucleotide triphosphate hydrolases"/>
    <property type="match status" value="1"/>
</dbReference>
<dbReference type="InterPro" id="IPR051055">
    <property type="entry name" value="PIF1_helicase"/>
</dbReference>
<organism evidence="1 2">
    <name type="scientific">Daedalea quercina L-15889</name>
    <dbReference type="NCBI Taxonomy" id="1314783"/>
    <lineage>
        <taxon>Eukaryota</taxon>
        <taxon>Fungi</taxon>
        <taxon>Dikarya</taxon>
        <taxon>Basidiomycota</taxon>
        <taxon>Agaricomycotina</taxon>
        <taxon>Agaricomycetes</taxon>
        <taxon>Polyporales</taxon>
        <taxon>Fomitopsis</taxon>
    </lineage>
</organism>
<gene>
    <name evidence="1" type="ORF">DAEQUDRAFT_766953</name>
</gene>
<dbReference type="InterPro" id="IPR027417">
    <property type="entry name" value="P-loop_NTPase"/>
</dbReference>
<dbReference type="STRING" id="1314783.A0A165NZS1"/>
<accession>A0A165NZS1</accession>
<evidence type="ECO:0008006" key="3">
    <source>
        <dbReference type="Google" id="ProtNLM"/>
    </source>
</evidence>
<dbReference type="EMBL" id="KV429074">
    <property type="protein sequence ID" value="KZT67582.1"/>
    <property type="molecule type" value="Genomic_DNA"/>
</dbReference>
<dbReference type="OrthoDB" id="432234at2759"/>
<evidence type="ECO:0000313" key="1">
    <source>
        <dbReference type="EMBL" id="KZT67582.1"/>
    </source>
</evidence>
<evidence type="ECO:0000313" key="2">
    <source>
        <dbReference type="Proteomes" id="UP000076727"/>
    </source>
</evidence>
<keyword evidence="2" id="KW-1185">Reference proteome</keyword>
<protein>
    <recommendedName>
        <fullName evidence="3">ATP-dependent DNA helicase</fullName>
    </recommendedName>
</protein>
<proteinExistence type="predicted"/>